<gene>
    <name evidence="2" type="ORF">SAMN02746098_02109</name>
</gene>
<sequence>MSLPLTTFISGISGVFIVMTFLLIMIKLSSKLAIALEKKQEKQES</sequence>
<dbReference type="AlphaFoldDB" id="A0A1M5XLX8"/>
<dbReference type="Proteomes" id="UP000183954">
    <property type="component" value="Unassembled WGS sequence"/>
</dbReference>
<dbReference type="RefSeq" id="WP_073029685.1">
    <property type="nucleotide sequence ID" value="NZ_FQXJ01000006.1"/>
</dbReference>
<organism evidence="2 3">
    <name type="scientific">Desulfosporosinus lacus DSM 15449</name>
    <dbReference type="NCBI Taxonomy" id="1121420"/>
    <lineage>
        <taxon>Bacteria</taxon>
        <taxon>Bacillati</taxon>
        <taxon>Bacillota</taxon>
        <taxon>Clostridia</taxon>
        <taxon>Eubacteriales</taxon>
        <taxon>Desulfitobacteriaceae</taxon>
        <taxon>Desulfosporosinus</taxon>
    </lineage>
</organism>
<evidence type="ECO:0000313" key="3">
    <source>
        <dbReference type="Proteomes" id="UP000183954"/>
    </source>
</evidence>
<keyword evidence="1" id="KW-0812">Transmembrane</keyword>
<keyword evidence="3" id="KW-1185">Reference proteome</keyword>
<evidence type="ECO:0000313" key="2">
    <source>
        <dbReference type="EMBL" id="SHI00847.1"/>
    </source>
</evidence>
<dbReference type="STRING" id="1121420.SAMN02746098_02109"/>
<feature type="transmembrane region" description="Helical" evidence="1">
    <location>
        <begin position="6"/>
        <end position="26"/>
    </location>
</feature>
<protein>
    <submittedName>
        <fullName evidence="2">Oxaloacetate decarboxylase, gamma chain</fullName>
    </submittedName>
</protein>
<dbReference type="OrthoDB" id="1799557at2"/>
<keyword evidence="1" id="KW-1133">Transmembrane helix</keyword>
<reference evidence="3" key="1">
    <citation type="submission" date="2016-11" db="EMBL/GenBank/DDBJ databases">
        <authorList>
            <person name="Varghese N."/>
            <person name="Submissions S."/>
        </authorList>
    </citation>
    <scope>NUCLEOTIDE SEQUENCE [LARGE SCALE GENOMIC DNA]</scope>
    <source>
        <strain evidence="3">DSM 15449</strain>
    </source>
</reference>
<evidence type="ECO:0000256" key="1">
    <source>
        <dbReference type="SAM" id="Phobius"/>
    </source>
</evidence>
<dbReference type="EMBL" id="FQXJ01000006">
    <property type="protein sequence ID" value="SHI00847.1"/>
    <property type="molecule type" value="Genomic_DNA"/>
</dbReference>
<name>A0A1M5XLX8_9FIRM</name>
<proteinExistence type="predicted"/>
<accession>A0A1M5XLX8</accession>
<keyword evidence="1" id="KW-0472">Membrane</keyword>